<protein>
    <submittedName>
        <fullName evidence="4">4'-phosphopantetheinyl transferase superfamily protein</fullName>
    </submittedName>
</protein>
<proteinExistence type="inferred from homology"/>
<dbReference type="PANTHER" id="PTHR12215">
    <property type="entry name" value="PHOSPHOPANTETHEINE TRANSFERASE"/>
    <property type="match status" value="1"/>
</dbReference>
<dbReference type="RefSeq" id="WP_162662245.1">
    <property type="nucleotide sequence ID" value="NZ_CP048020.1"/>
</dbReference>
<dbReference type="AlphaFoldDB" id="A0A6P1XYJ6"/>
<dbReference type="KEGG" id="trz:GWP43_01845"/>
<keyword evidence="2 4" id="KW-0808">Transferase</keyword>
<evidence type="ECO:0000313" key="5">
    <source>
        <dbReference type="Proteomes" id="UP000464374"/>
    </source>
</evidence>
<dbReference type="PANTHER" id="PTHR12215:SF10">
    <property type="entry name" value="L-AMINOADIPATE-SEMIALDEHYDE DEHYDROGENASE-PHOSPHOPANTETHEINYL TRANSFERASE"/>
    <property type="match status" value="1"/>
</dbReference>
<accession>A0A6P1XYJ6</accession>
<sequence>MTELWICRHNGLSSEQERTQARKLLKAALVERIPHCPDQLRFEYGKYGKPYLKNAALQFSLSYTHGAYIIALSDDEIGADIERLRAAKPHVASRCFTDAENSYLYQDMTLFDKRFYELWTQKEAYLKYTGKGFHCSPKSVDVLAQPIYECLYTLTDDEVIISLCGRNIHPVSVYKVSDKWKEPLMTD</sequence>
<feature type="domain" description="4'-phosphopantetheinyl transferase" evidence="3">
    <location>
        <begin position="77"/>
        <end position="143"/>
    </location>
</feature>
<organism evidence="4 5">
    <name type="scientific">Treponema vincentii</name>
    <dbReference type="NCBI Taxonomy" id="69710"/>
    <lineage>
        <taxon>Bacteria</taxon>
        <taxon>Pseudomonadati</taxon>
        <taxon>Spirochaetota</taxon>
        <taxon>Spirochaetia</taxon>
        <taxon>Spirochaetales</taxon>
        <taxon>Treponemataceae</taxon>
        <taxon>Treponema</taxon>
    </lineage>
</organism>
<reference evidence="4 5" key="1">
    <citation type="submission" date="2020-01" db="EMBL/GenBank/DDBJ databases">
        <title>Complete genome sequence of a human oral phylogroup 1 Treponema sp. strain ATCC 700766, originally isolated from periodontitis dental plaque.</title>
        <authorList>
            <person name="Chan Y."/>
            <person name="Huo Y.-B."/>
            <person name="Yu X.-L."/>
            <person name="Zeng H."/>
            <person name="Leung W.-K."/>
            <person name="Watt R.M."/>
        </authorList>
    </citation>
    <scope>NUCLEOTIDE SEQUENCE [LARGE SCALE GENOMIC DNA]</scope>
    <source>
        <strain evidence="4 5">OMZ 804</strain>
    </source>
</reference>
<dbReference type="EMBL" id="CP048020">
    <property type="protein sequence ID" value="QHX42395.1"/>
    <property type="molecule type" value="Genomic_DNA"/>
</dbReference>
<evidence type="ECO:0000313" key="4">
    <source>
        <dbReference type="EMBL" id="QHX42395.1"/>
    </source>
</evidence>
<dbReference type="Pfam" id="PF01648">
    <property type="entry name" value="ACPS"/>
    <property type="match status" value="1"/>
</dbReference>
<dbReference type="InterPro" id="IPR050559">
    <property type="entry name" value="P-Pant_transferase_sf"/>
</dbReference>
<dbReference type="GO" id="GO:0019878">
    <property type="term" value="P:lysine biosynthetic process via aminoadipic acid"/>
    <property type="evidence" value="ECO:0007669"/>
    <property type="project" value="TreeGrafter"/>
</dbReference>
<evidence type="ECO:0000256" key="2">
    <source>
        <dbReference type="ARBA" id="ARBA00022679"/>
    </source>
</evidence>
<comment type="similarity">
    <text evidence="1">Belongs to the P-Pant transferase superfamily. Gsp/Sfp/HetI/AcpT family.</text>
</comment>
<name>A0A6P1XYJ6_9SPIR</name>
<evidence type="ECO:0000259" key="3">
    <source>
        <dbReference type="Pfam" id="PF01648"/>
    </source>
</evidence>
<dbReference type="GO" id="GO:0000287">
    <property type="term" value="F:magnesium ion binding"/>
    <property type="evidence" value="ECO:0007669"/>
    <property type="project" value="InterPro"/>
</dbReference>
<dbReference type="InterPro" id="IPR008278">
    <property type="entry name" value="4-PPantetheinyl_Trfase_dom"/>
</dbReference>
<evidence type="ECO:0000256" key="1">
    <source>
        <dbReference type="ARBA" id="ARBA00010990"/>
    </source>
</evidence>
<dbReference type="InterPro" id="IPR037143">
    <property type="entry name" value="4-PPantetheinyl_Trfase_dom_sf"/>
</dbReference>
<dbReference type="GO" id="GO:0005829">
    <property type="term" value="C:cytosol"/>
    <property type="evidence" value="ECO:0007669"/>
    <property type="project" value="TreeGrafter"/>
</dbReference>
<dbReference type="GO" id="GO:0008897">
    <property type="term" value="F:holo-[acyl-carrier-protein] synthase activity"/>
    <property type="evidence" value="ECO:0007669"/>
    <property type="project" value="InterPro"/>
</dbReference>
<gene>
    <name evidence="4" type="ORF">GWP43_01845</name>
</gene>
<dbReference type="Gene3D" id="3.90.470.20">
    <property type="entry name" value="4'-phosphopantetheinyl transferase domain"/>
    <property type="match status" value="1"/>
</dbReference>
<dbReference type="SUPFAM" id="SSF56214">
    <property type="entry name" value="4'-phosphopantetheinyl transferase"/>
    <property type="match status" value="2"/>
</dbReference>
<dbReference type="Proteomes" id="UP000464374">
    <property type="component" value="Chromosome"/>
</dbReference>